<evidence type="ECO:0000259" key="7">
    <source>
        <dbReference type="Pfam" id="PF00828"/>
    </source>
</evidence>
<dbReference type="InterPro" id="IPR030878">
    <property type="entry name" value="Ribosomal_uL15"/>
</dbReference>
<dbReference type="EMBL" id="CACRXK020017189">
    <property type="protein sequence ID" value="CAB4030862.1"/>
    <property type="molecule type" value="Genomic_DNA"/>
</dbReference>
<evidence type="ECO:0000256" key="1">
    <source>
        <dbReference type="ARBA" id="ARBA00007320"/>
    </source>
</evidence>
<dbReference type="InterPro" id="IPR005749">
    <property type="entry name" value="Ribosomal_uL15_bac-type"/>
</dbReference>
<protein>
    <recommendedName>
        <fullName evidence="4">Large ribosomal subunit protein uL15m</fullName>
    </recommendedName>
    <alternativeName>
        <fullName evidence="5">39S ribosomal protein L15, mitochondrial</fullName>
    </alternativeName>
</protein>
<evidence type="ECO:0000313" key="9">
    <source>
        <dbReference type="Proteomes" id="UP001152795"/>
    </source>
</evidence>
<evidence type="ECO:0000256" key="6">
    <source>
        <dbReference type="SAM" id="MobiDB-lite"/>
    </source>
</evidence>
<dbReference type="Pfam" id="PF00828">
    <property type="entry name" value="Ribosomal_L27A"/>
    <property type="match status" value="1"/>
</dbReference>
<dbReference type="HAMAP" id="MF_01341">
    <property type="entry name" value="Ribosomal_uL15"/>
    <property type="match status" value="1"/>
</dbReference>
<dbReference type="GO" id="GO:0006412">
    <property type="term" value="P:translation"/>
    <property type="evidence" value="ECO:0007669"/>
    <property type="project" value="InterPro"/>
</dbReference>
<sequence>MAAKGKAFCHVEKNLKALEKFPRVALNNIRDFPEAFKPHHRKGRGPGSGRGKTSGRGHKGQGQRGTLPRTGFEGGQTPFYLRVPKHGFKNVNKTNYVPLNLNRLQYFIDCGRIDINEPINMNTLWTTGAVSKVGDGVCLLGTGSETFNSKINIEVSRASKKAIESVEQKGGQITCAYYTKLGLRVLLKPWKFDEKRMPRRAAPPPKLEKYYRDPTKRGYLADPQEIDVERQKVHQNIDNDSESLVNKVKNMNLSAE</sequence>
<dbReference type="Gene3D" id="3.100.10.10">
    <property type="match status" value="1"/>
</dbReference>
<dbReference type="InterPro" id="IPR021131">
    <property type="entry name" value="Ribosomal_uL15/eL18"/>
</dbReference>
<dbReference type="PANTHER" id="PTHR12934">
    <property type="entry name" value="50S RIBOSOMAL PROTEIN L15"/>
    <property type="match status" value="1"/>
</dbReference>
<feature type="compositionally biased region" description="Basic and acidic residues" evidence="6">
    <location>
        <begin position="206"/>
        <end position="216"/>
    </location>
</feature>
<gene>
    <name evidence="8" type="ORF">PACLA_8A075794</name>
</gene>
<dbReference type="GO" id="GO:0005762">
    <property type="term" value="C:mitochondrial large ribosomal subunit"/>
    <property type="evidence" value="ECO:0007669"/>
    <property type="project" value="TreeGrafter"/>
</dbReference>
<evidence type="ECO:0000256" key="4">
    <source>
        <dbReference type="ARBA" id="ARBA00035299"/>
    </source>
</evidence>
<dbReference type="OrthoDB" id="361383at2759"/>
<evidence type="ECO:0000256" key="5">
    <source>
        <dbReference type="ARBA" id="ARBA00035423"/>
    </source>
</evidence>
<keyword evidence="2" id="KW-0689">Ribosomal protein</keyword>
<feature type="domain" description="Large ribosomal subunit protein uL15/eL18" evidence="7">
    <location>
        <begin position="98"/>
        <end position="174"/>
    </location>
</feature>
<feature type="region of interest" description="Disordered" evidence="6">
    <location>
        <begin position="197"/>
        <end position="256"/>
    </location>
</feature>
<accession>A0A6S7KWC7</accession>
<dbReference type="NCBIfam" id="TIGR01071">
    <property type="entry name" value="rplO_bact"/>
    <property type="match status" value="1"/>
</dbReference>
<comment type="caution">
    <text evidence="8">The sequence shown here is derived from an EMBL/GenBank/DDBJ whole genome shotgun (WGS) entry which is preliminary data.</text>
</comment>
<dbReference type="GO" id="GO:0003735">
    <property type="term" value="F:structural constituent of ribosome"/>
    <property type="evidence" value="ECO:0007669"/>
    <property type="project" value="InterPro"/>
</dbReference>
<keyword evidence="9" id="KW-1185">Reference proteome</keyword>
<feature type="compositionally biased region" description="Basic and acidic residues" evidence="6">
    <location>
        <begin position="227"/>
        <end position="237"/>
    </location>
</feature>
<dbReference type="InterPro" id="IPR036227">
    <property type="entry name" value="Ribosomal_uL15/eL18_sf"/>
</dbReference>
<comment type="similarity">
    <text evidence="1">Belongs to the universal ribosomal protein uL15 family.</text>
</comment>
<proteinExistence type="inferred from homology"/>
<evidence type="ECO:0000256" key="3">
    <source>
        <dbReference type="ARBA" id="ARBA00023274"/>
    </source>
</evidence>
<dbReference type="AlphaFoldDB" id="A0A6S7KWC7"/>
<dbReference type="PANTHER" id="PTHR12934:SF11">
    <property type="entry name" value="LARGE RIBOSOMAL SUBUNIT PROTEIN UL15M"/>
    <property type="match status" value="1"/>
</dbReference>
<feature type="compositionally biased region" description="Polar residues" evidence="6">
    <location>
        <begin position="238"/>
        <end position="256"/>
    </location>
</feature>
<feature type="region of interest" description="Disordered" evidence="6">
    <location>
        <begin position="33"/>
        <end position="75"/>
    </location>
</feature>
<keyword evidence="3" id="KW-0687">Ribonucleoprotein</keyword>
<dbReference type="Proteomes" id="UP001152795">
    <property type="component" value="Unassembled WGS sequence"/>
</dbReference>
<name>A0A6S7KWC7_PARCT</name>
<organism evidence="8 9">
    <name type="scientific">Paramuricea clavata</name>
    <name type="common">Red gorgonian</name>
    <name type="synonym">Violescent sea-whip</name>
    <dbReference type="NCBI Taxonomy" id="317549"/>
    <lineage>
        <taxon>Eukaryota</taxon>
        <taxon>Metazoa</taxon>
        <taxon>Cnidaria</taxon>
        <taxon>Anthozoa</taxon>
        <taxon>Octocorallia</taxon>
        <taxon>Malacalcyonacea</taxon>
        <taxon>Plexauridae</taxon>
        <taxon>Paramuricea</taxon>
    </lineage>
</organism>
<evidence type="ECO:0000313" key="8">
    <source>
        <dbReference type="EMBL" id="CAB4030862.1"/>
    </source>
</evidence>
<dbReference type="SUPFAM" id="SSF52080">
    <property type="entry name" value="Ribosomal proteins L15p and L18e"/>
    <property type="match status" value="1"/>
</dbReference>
<reference evidence="8" key="1">
    <citation type="submission" date="2020-04" db="EMBL/GenBank/DDBJ databases">
        <authorList>
            <person name="Alioto T."/>
            <person name="Alioto T."/>
            <person name="Gomez Garrido J."/>
        </authorList>
    </citation>
    <scope>NUCLEOTIDE SEQUENCE</scope>
    <source>
        <strain evidence="8">A484AB</strain>
    </source>
</reference>
<evidence type="ECO:0000256" key="2">
    <source>
        <dbReference type="ARBA" id="ARBA00022980"/>
    </source>
</evidence>